<evidence type="ECO:0000313" key="1">
    <source>
        <dbReference type="EMBL" id="THG02783.1"/>
    </source>
</evidence>
<protein>
    <submittedName>
        <fullName evidence="1">Uncharacterized protein</fullName>
    </submittedName>
</protein>
<dbReference type="InterPro" id="IPR053217">
    <property type="entry name" value="ACC_Biotin_Carrier"/>
</dbReference>
<dbReference type="Gene3D" id="2.60.120.580">
    <property type="entry name" value="Acetamidase/Formamidase-like domains"/>
    <property type="match status" value="1"/>
</dbReference>
<dbReference type="PANTHER" id="PTHR47597:SF2">
    <property type="entry name" value="LIPOYL-BINDING DOMAIN-CONTAINING PROTEIN"/>
    <property type="match status" value="1"/>
</dbReference>
<dbReference type="AlphaFoldDB" id="A0A4S4DIW6"/>
<organism evidence="1 2">
    <name type="scientific">Camellia sinensis var. sinensis</name>
    <name type="common">China tea</name>
    <dbReference type="NCBI Taxonomy" id="542762"/>
    <lineage>
        <taxon>Eukaryota</taxon>
        <taxon>Viridiplantae</taxon>
        <taxon>Streptophyta</taxon>
        <taxon>Embryophyta</taxon>
        <taxon>Tracheophyta</taxon>
        <taxon>Spermatophyta</taxon>
        <taxon>Magnoliopsida</taxon>
        <taxon>eudicotyledons</taxon>
        <taxon>Gunneridae</taxon>
        <taxon>Pentapetalae</taxon>
        <taxon>asterids</taxon>
        <taxon>Ericales</taxon>
        <taxon>Theaceae</taxon>
        <taxon>Camellia</taxon>
    </lineage>
</organism>
<dbReference type="SUPFAM" id="SSF141130">
    <property type="entry name" value="Acetamidase/Formamidase-like"/>
    <property type="match status" value="1"/>
</dbReference>
<accession>A0A4S4DIW6</accession>
<comment type="caution">
    <text evidence="1">The sequence shown here is derived from an EMBL/GenBank/DDBJ whole genome shotgun (WGS) entry which is preliminary data.</text>
</comment>
<sequence length="448" mass="49037">MMAADPSICEVDLKGEAVAAVAVAVAAIVEEAAAAVEVNYNQCRSFMVGFHCGRVSMQWREDDDEFLYRGRKDEDDSSRQRFDNGGMVGERKDTNVGSTRCMSTLLQVFAYGLSSLTWYLSLFRFKRERERDFPPPAFCFPYRPFSMESAAVLRSFHCTVSHVRSILERPCMVAMHNSTWPNLSKSHIQGFTFGGKLVSYPIKQEGMVVSCVKTSEVTLAAKSDVPLDSRKQGLLEKNCLGSAIFPNGFEALVLEVCDETQVAELKLKVGDFEMHLKRNIAPTVVPMPVVSPATPPPISNKLMIESVPASPISPLPKSSTEKISLFTNVPAEKSSKLAALEASGASGYVLVLSSIVGSFRRGRTLKGKKQPPICKEIQEGTIDWEKIANEAVRTIPGRENGGNCDIKNLSRGAKMYLPVFVDGANLSTGDMHFSQGDGEVVFCGAPLR</sequence>
<dbReference type="InterPro" id="IPR004304">
    <property type="entry name" value="FmdA_AmdA"/>
</dbReference>
<dbReference type="EMBL" id="SDRB02011113">
    <property type="protein sequence ID" value="THG02783.1"/>
    <property type="molecule type" value="Genomic_DNA"/>
</dbReference>
<dbReference type="Pfam" id="PF03069">
    <property type="entry name" value="FmdA_AmdA"/>
    <property type="match status" value="1"/>
</dbReference>
<evidence type="ECO:0000313" key="2">
    <source>
        <dbReference type="Proteomes" id="UP000306102"/>
    </source>
</evidence>
<name>A0A4S4DIW6_CAMSN</name>
<proteinExistence type="predicted"/>
<reference evidence="1 2" key="1">
    <citation type="journal article" date="2018" name="Proc. Natl. Acad. Sci. U.S.A.">
        <title>Draft genome sequence of Camellia sinensis var. sinensis provides insights into the evolution of the tea genome and tea quality.</title>
        <authorList>
            <person name="Wei C."/>
            <person name="Yang H."/>
            <person name="Wang S."/>
            <person name="Zhao J."/>
            <person name="Liu C."/>
            <person name="Gao L."/>
            <person name="Xia E."/>
            <person name="Lu Y."/>
            <person name="Tai Y."/>
            <person name="She G."/>
            <person name="Sun J."/>
            <person name="Cao H."/>
            <person name="Tong W."/>
            <person name="Gao Q."/>
            <person name="Li Y."/>
            <person name="Deng W."/>
            <person name="Jiang X."/>
            <person name="Wang W."/>
            <person name="Chen Q."/>
            <person name="Zhang S."/>
            <person name="Li H."/>
            <person name="Wu J."/>
            <person name="Wang P."/>
            <person name="Li P."/>
            <person name="Shi C."/>
            <person name="Zheng F."/>
            <person name="Jian J."/>
            <person name="Huang B."/>
            <person name="Shan D."/>
            <person name="Shi M."/>
            <person name="Fang C."/>
            <person name="Yue Y."/>
            <person name="Li F."/>
            <person name="Li D."/>
            <person name="Wei S."/>
            <person name="Han B."/>
            <person name="Jiang C."/>
            <person name="Yin Y."/>
            <person name="Xia T."/>
            <person name="Zhang Z."/>
            <person name="Bennetzen J.L."/>
            <person name="Zhao S."/>
            <person name="Wan X."/>
        </authorList>
    </citation>
    <scope>NUCLEOTIDE SEQUENCE [LARGE SCALE GENOMIC DNA]</scope>
    <source>
        <strain evidence="2">cv. Shuchazao</strain>
        <tissue evidence="1">Leaf</tissue>
    </source>
</reference>
<dbReference type="GO" id="GO:0016811">
    <property type="term" value="F:hydrolase activity, acting on carbon-nitrogen (but not peptide) bonds, in linear amides"/>
    <property type="evidence" value="ECO:0007669"/>
    <property type="project" value="InterPro"/>
</dbReference>
<dbReference type="Proteomes" id="UP000306102">
    <property type="component" value="Unassembled WGS sequence"/>
</dbReference>
<keyword evidence="2" id="KW-1185">Reference proteome</keyword>
<dbReference type="PANTHER" id="PTHR47597">
    <property type="entry name" value="IS A MEMBER OF THE PF|00364 BIOTIN-REQUIRING ENZYMES FAMILY-RELATED"/>
    <property type="match status" value="1"/>
</dbReference>
<gene>
    <name evidence="1" type="ORF">TEA_029030</name>
</gene>